<gene>
    <name evidence="16" type="ORF">ACFPIB_01710</name>
</gene>
<dbReference type="PANTHER" id="PTHR40255:SF1">
    <property type="entry name" value="PROTOPORPHYRINOGEN IX OXIDASE"/>
    <property type="match status" value="1"/>
</dbReference>
<feature type="transmembrane region" description="Helical" evidence="14">
    <location>
        <begin position="84"/>
        <end position="103"/>
    </location>
</feature>
<proteinExistence type="inferred from homology"/>
<dbReference type="EMBL" id="JBHSKT010000001">
    <property type="protein sequence ID" value="MFC5269307.1"/>
    <property type="molecule type" value="Genomic_DNA"/>
</dbReference>
<feature type="transmembrane region" description="Helical" evidence="14">
    <location>
        <begin position="150"/>
        <end position="171"/>
    </location>
</feature>
<feature type="transmembrane region" description="Helical" evidence="14">
    <location>
        <begin position="124"/>
        <end position="144"/>
    </location>
</feature>
<keyword evidence="10 14" id="KW-0560">Oxidoreductase</keyword>
<feature type="transmembrane region" description="Helical" evidence="14">
    <location>
        <begin position="55"/>
        <end position="78"/>
    </location>
</feature>
<evidence type="ECO:0000256" key="7">
    <source>
        <dbReference type="ARBA" id="ARBA00022692"/>
    </source>
</evidence>
<dbReference type="PIRSF" id="PIRSF004638">
    <property type="entry name" value="UCP004638"/>
    <property type="match status" value="1"/>
</dbReference>
<evidence type="ECO:0000313" key="16">
    <source>
        <dbReference type="EMBL" id="MFC5269307.1"/>
    </source>
</evidence>
<evidence type="ECO:0000256" key="15">
    <source>
        <dbReference type="PIRNR" id="PIRNR004638"/>
    </source>
</evidence>
<organism evidence="16 17">
    <name type="scientific">Adhaeribacter terreus</name>
    <dbReference type="NCBI Taxonomy" id="529703"/>
    <lineage>
        <taxon>Bacteria</taxon>
        <taxon>Pseudomonadati</taxon>
        <taxon>Bacteroidota</taxon>
        <taxon>Cytophagia</taxon>
        <taxon>Cytophagales</taxon>
        <taxon>Hymenobacteraceae</taxon>
        <taxon>Adhaeribacter</taxon>
    </lineage>
</organism>
<keyword evidence="6 14" id="KW-0349">Heme</keyword>
<dbReference type="Pfam" id="PF03653">
    <property type="entry name" value="UPF0093"/>
    <property type="match status" value="1"/>
</dbReference>
<accession>A0ABW0E4Q1</accession>
<keyword evidence="12 14" id="KW-0472">Membrane</keyword>
<feature type="binding site" description="axial binding residue" evidence="14">
    <location>
        <position position="91"/>
    </location>
    <ligand>
        <name>heme</name>
        <dbReference type="ChEBI" id="CHEBI:30413"/>
    </ligand>
    <ligandPart>
        <name>Fe</name>
        <dbReference type="ChEBI" id="CHEBI:18248"/>
    </ligandPart>
</feature>
<evidence type="ECO:0000313" key="17">
    <source>
        <dbReference type="Proteomes" id="UP001596161"/>
    </source>
</evidence>
<evidence type="ECO:0000256" key="11">
    <source>
        <dbReference type="ARBA" id="ARBA00023004"/>
    </source>
</evidence>
<evidence type="ECO:0000256" key="13">
    <source>
        <dbReference type="ARBA" id="ARBA00048390"/>
    </source>
</evidence>
<comment type="catalytic activity">
    <reaction evidence="13 14 15">
        <text>protoporphyrinogen IX + 3 A = protoporphyrin IX + 3 AH2</text>
        <dbReference type="Rhea" id="RHEA:62000"/>
        <dbReference type="ChEBI" id="CHEBI:13193"/>
        <dbReference type="ChEBI" id="CHEBI:17499"/>
        <dbReference type="ChEBI" id="CHEBI:57306"/>
        <dbReference type="ChEBI" id="CHEBI:57307"/>
    </reaction>
</comment>
<comment type="subunit">
    <text evidence="14">Homodimer.</text>
</comment>
<comment type="similarity">
    <text evidence="3 14 15">Belongs to the HemJ family.</text>
</comment>
<dbReference type="InterPro" id="IPR005265">
    <property type="entry name" value="HemJ-like"/>
</dbReference>
<evidence type="ECO:0000256" key="12">
    <source>
        <dbReference type="ARBA" id="ARBA00023136"/>
    </source>
</evidence>
<keyword evidence="11 14" id="KW-0408">Iron</keyword>
<dbReference type="EC" id="1.3.99.-" evidence="14 15"/>
<comment type="pathway">
    <text evidence="2 14 15">Porphyrin-containing compound metabolism; protoporphyrin-IX biosynthesis; protoporphyrin-IX from protoporphyrinogen-IX: step 1/1.</text>
</comment>
<evidence type="ECO:0000256" key="1">
    <source>
        <dbReference type="ARBA" id="ARBA00004651"/>
    </source>
</evidence>
<evidence type="ECO:0000256" key="5">
    <source>
        <dbReference type="ARBA" id="ARBA00022475"/>
    </source>
</evidence>
<evidence type="ECO:0000256" key="8">
    <source>
        <dbReference type="ARBA" id="ARBA00022723"/>
    </source>
</evidence>
<dbReference type="HAMAP" id="MF_02239">
    <property type="entry name" value="HemJ"/>
    <property type="match status" value="1"/>
</dbReference>
<keyword evidence="17" id="KW-1185">Reference proteome</keyword>
<comment type="function">
    <text evidence="14 15">Catalyzes the oxidation of protoporphyrinogen IX to protoporphyrin IX.</text>
</comment>
<evidence type="ECO:0000256" key="6">
    <source>
        <dbReference type="ARBA" id="ARBA00022617"/>
    </source>
</evidence>
<dbReference type="RefSeq" id="WP_378015686.1">
    <property type="nucleotide sequence ID" value="NZ_JBHSKT010000001.1"/>
</dbReference>
<comment type="caution">
    <text evidence="16">The sequence shown here is derived from an EMBL/GenBank/DDBJ whole genome shotgun (WGS) entry which is preliminary data.</text>
</comment>
<feature type="binding site" description="axial binding residue" evidence="14">
    <location>
        <position position="9"/>
    </location>
    <ligand>
        <name>heme</name>
        <dbReference type="ChEBI" id="CHEBI:30413"/>
    </ligand>
    <ligandPart>
        <name>Fe</name>
        <dbReference type="ChEBI" id="CHEBI:18248"/>
    </ligandPart>
</feature>
<evidence type="ECO:0000256" key="10">
    <source>
        <dbReference type="ARBA" id="ARBA00023002"/>
    </source>
</evidence>
<comment type="cofactor">
    <cofactor evidence="14 15">
        <name>heme b</name>
        <dbReference type="ChEBI" id="CHEBI:60344"/>
    </cofactor>
    <text evidence="14 15">Binds 1 heme b (iron(II)-protoporphyrin IX) group per subunit.</text>
</comment>
<dbReference type="PANTHER" id="PTHR40255">
    <property type="entry name" value="UPF0093 MEMBRANE PROTEIN SLR1790"/>
    <property type="match status" value="1"/>
</dbReference>
<keyword evidence="9 14" id="KW-1133">Transmembrane helix</keyword>
<keyword evidence="7 14" id="KW-0812">Transmembrane</keyword>
<keyword evidence="8 14" id="KW-0479">Metal-binding</keyword>
<protein>
    <recommendedName>
        <fullName evidence="4 14">Protoporphyrinogen IX oxidase</fullName>
        <shortName evidence="14">PPO</shortName>
        <ecNumber evidence="14 15">1.3.99.-</ecNumber>
    </recommendedName>
</protein>
<sequence length="177" mass="20931">MYLYVKALHIIFVVTWFAGLFYIVRLFIYFAEAAEKPEPEKTILQTQYKLMQKRLWYGITWPSAILTLIFGVWMLYLYTGFQHIPGWLWLKIAFVAGLFLYHFSCQRIFKQQQNGLVQQTSTQLRIWNEVATLFLFAIVFLVVLKNSLNFIWGVIGLVLFGVILMLAIRIYKKIRTS</sequence>
<reference evidence="17" key="1">
    <citation type="journal article" date="2019" name="Int. J. Syst. Evol. Microbiol.">
        <title>The Global Catalogue of Microorganisms (GCM) 10K type strain sequencing project: providing services to taxonomists for standard genome sequencing and annotation.</title>
        <authorList>
            <consortium name="The Broad Institute Genomics Platform"/>
            <consortium name="The Broad Institute Genome Sequencing Center for Infectious Disease"/>
            <person name="Wu L."/>
            <person name="Ma J."/>
        </authorList>
    </citation>
    <scope>NUCLEOTIDE SEQUENCE [LARGE SCALE GENOMIC DNA]</scope>
    <source>
        <strain evidence="17">KACC 12602</strain>
    </source>
</reference>
<evidence type="ECO:0000256" key="3">
    <source>
        <dbReference type="ARBA" id="ARBA00006501"/>
    </source>
</evidence>
<feature type="transmembrane region" description="Helical" evidence="14">
    <location>
        <begin position="6"/>
        <end position="31"/>
    </location>
</feature>
<evidence type="ECO:0000256" key="14">
    <source>
        <dbReference type="HAMAP-Rule" id="MF_02239"/>
    </source>
</evidence>
<evidence type="ECO:0000256" key="9">
    <source>
        <dbReference type="ARBA" id="ARBA00022989"/>
    </source>
</evidence>
<name>A0ABW0E4Q1_9BACT</name>
<comment type="subcellular location">
    <subcellularLocation>
        <location evidence="1 14">Cell membrane</location>
        <topology evidence="1 14">Multi-pass membrane protein</topology>
    </subcellularLocation>
</comment>
<evidence type="ECO:0000256" key="4">
    <source>
        <dbReference type="ARBA" id="ARBA00017504"/>
    </source>
</evidence>
<dbReference type="Proteomes" id="UP001596161">
    <property type="component" value="Unassembled WGS sequence"/>
</dbReference>
<evidence type="ECO:0000256" key="2">
    <source>
        <dbReference type="ARBA" id="ARBA00005073"/>
    </source>
</evidence>
<keyword evidence="5 14" id="KW-1003">Cell membrane</keyword>